<evidence type="ECO:0000256" key="6">
    <source>
        <dbReference type="ARBA" id="ARBA00023180"/>
    </source>
</evidence>
<dbReference type="Gene3D" id="3.60.60.30">
    <property type="match status" value="1"/>
</dbReference>
<evidence type="ECO:0000256" key="5">
    <source>
        <dbReference type="ARBA" id="ARBA00023098"/>
    </source>
</evidence>
<dbReference type="GO" id="GO:0016042">
    <property type="term" value="P:lipid catabolic process"/>
    <property type="evidence" value="ECO:0007669"/>
    <property type="project" value="UniProtKB-KW"/>
</dbReference>
<evidence type="ECO:0000256" key="2">
    <source>
        <dbReference type="ARBA" id="ARBA00022729"/>
    </source>
</evidence>
<reference evidence="8 9" key="1">
    <citation type="journal article" date="2023" name="Sci. Data">
        <title>Genome assembly of the Korean intertidal mud-creeper Batillaria attramentaria.</title>
        <authorList>
            <person name="Patra A.K."/>
            <person name="Ho P.T."/>
            <person name="Jun S."/>
            <person name="Lee S.J."/>
            <person name="Kim Y."/>
            <person name="Won Y.J."/>
        </authorList>
    </citation>
    <scope>NUCLEOTIDE SEQUENCE [LARGE SCALE GENOMIC DNA]</scope>
    <source>
        <strain evidence="8">Wonlab-2016</strain>
    </source>
</reference>
<gene>
    <name evidence="8" type="ORF">BaRGS_00028700</name>
</gene>
<dbReference type="PANTHER" id="PTHR12370:SF3">
    <property type="entry name" value="PHOSPHOLIPASE B-LIKE 2-RELATED"/>
    <property type="match status" value="1"/>
</dbReference>
<comment type="caution">
    <text evidence="8">The sequence shown here is derived from an EMBL/GenBank/DDBJ whole genome shotgun (WGS) entry which is preliminary data.</text>
</comment>
<evidence type="ECO:0000313" key="8">
    <source>
        <dbReference type="EMBL" id="KAK7480063.1"/>
    </source>
</evidence>
<comment type="similarity">
    <text evidence="1 7">Belongs to the phospholipase B-like family.</text>
</comment>
<keyword evidence="4 7" id="KW-0442">Lipid degradation</keyword>
<dbReference type="GO" id="GO:0016787">
    <property type="term" value="F:hydrolase activity"/>
    <property type="evidence" value="ECO:0007669"/>
    <property type="project" value="UniProtKB-KW"/>
</dbReference>
<evidence type="ECO:0000256" key="4">
    <source>
        <dbReference type="ARBA" id="ARBA00022963"/>
    </source>
</evidence>
<feature type="signal peptide" evidence="7">
    <location>
        <begin position="1"/>
        <end position="25"/>
    </location>
</feature>
<proteinExistence type="inferred from homology"/>
<evidence type="ECO:0000256" key="3">
    <source>
        <dbReference type="ARBA" id="ARBA00022801"/>
    </source>
</evidence>
<sequence length="438" mass="49689">MKSMPWLRLCGLLVVALSKCCAARAFRTCHDDVTEIYISYDVSTDIFRVQASKDEYTVSHARFSNCINTTGFAYLSISTVNDYTYRLNSSVQAYAAGLAEGYITRELISLHYQNTVGSFCQPKTSKCRALEKFLRQNLNWVKENVDANPDIDYWYQVRLFYEQVRGLQDGYSGKPGRISMDVDDIFGVYFLQIQNDAEDIQKLLFGPDFTGPTFGHCSAIVKVLQGNGGVKDVLTAHDTWSSYNTMLRILKYYDFYLRQRPTASSPALGSSWAFSSYPGTMVSTDDFYVLSSAMVTMETTNPIFNNELYKQIRPQSVLESVRVTVANRLADHGDTWCQAFASNNSGTYNNQWMVVDYKQYDEHFHQILPGFLTVLEQIPGTVRYEDVTDVLLNTSYWASYNLPYFSDIAEESGLPDMVAKHGDFFSHDQSPPGQNIPP</sequence>
<dbReference type="Proteomes" id="UP001519460">
    <property type="component" value="Unassembled WGS sequence"/>
</dbReference>
<evidence type="ECO:0000256" key="7">
    <source>
        <dbReference type="RuleBase" id="RU364138"/>
    </source>
</evidence>
<dbReference type="AlphaFoldDB" id="A0ABD0JYU1"/>
<keyword evidence="5 7" id="KW-0443">Lipid metabolism</keyword>
<organism evidence="8 9">
    <name type="scientific">Batillaria attramentaria</name>
    <dbReference type="NCBI Taxonomy" id="370345"/>
    <lineage>
        <taxon>Eukaryota</taxon>
        <taxon>Metazoa</taxon>
        <taxon>Spiralia</taxon>
        <taxon>Lophotrochozoa</taxon>
        <taxon>Mollusca</taxon>
        <taxon>Gastropoda</taxon>
        <taxon>Caenogastropoda</taxon>
        <taxon>Sorbeoconcha</taxon>
        <taxon>Cerithioidea</taxon>
        <taxon>Batillariidae</taxon>
        <taxon>Batillaria</taxon>
    </lineage>
</organism>
<dbReference type="InterPro" id="IPR007000">
    <property type="entry name" value="PLipase_B-like"/>
</dbReference>
<dbReference type="EC" id="3.1.1.-" evidence="7"/>
<name>A0ABD0JYU1_9CAEN</name>
<evidence type="ECO:0000313" key="9">
    <source>
        <dbReference type="Proteomes" id="UP001519460"/>
    </source>
</evidence>
<evidence type="ECO:0000256" key="1">
    <source>
        <dbReference type="ARBA" id="ARBA00007835"/>
    </source>
</evidence>
<accession>A0ABD0JYU1</accession>
<feature type="chain" id="PRO_5044525373" description="Phospholipase B-like" evidence="7">
    <location>
        <begin position="26"/>
        <end position="438"/>
    </location>
</feature>
<keyword evidence="9" id="KW-1185">Reference proteome</keyword>
<keyword evidence="6" id="KW-0325">Glycoprotein</keyword>
<keyword evidence="2 7" id="KW-0732">Signal</keyword>
<dbReference type="EMBL" id="JACVVK020000289">
    <property type="protein sequence ID" value="KAK7480063.1"/>
    <property type="molecule type" value="Genomic_DNA"/>
</dbReference>
<keyword evidence="3 7" id="KW-0378">Hydrolase</keyword>
<dbReference type="Pfam" id="PF04916">
    <property type="entry name" value="Phospholip_B"/>
    <property type="match status" value="1"/>
</dbReference>
<dbReference type="PANTHER" id="PTHR12370">
    <property type="entry name" value="PHOSPHOLIPASE B-RELATED"/>
    <property type="match status" value="1"/>
</dbReference>
<comment type="function">
    <text evidence="7">Putative phospholipase.</text>
</comment>
<protein>
    <recommendedName>
        <fullName evidence="7">Phospholipase B-like</fullName>
        <ecNumber evidence="7">3.1.1.-</ecNumber>
    </recommendedName>
</protein>